<accession>A0A8S5QF08</accession>
<organism evidence="1">
    <name type="scientific">Caudovirales sp. ctqPn17</name>
    <dbReference type="NCBI Taxonomy" id="2825772"/>
    <lineage>
        <taxon>Viruses</taxon>
        <taxon>Duplodnaviria</taxon>
        <taxon>Heunggongvirae</taxon>
        <taxon>Uroviricota</taxon>
        <taxon>Caudoviricetes</taxon>
    </lineage>
</organism>
<sequence>MEVYYQGTDITDSVQVKSCIVRDNGGGRSDSLAIEFDNASSWHSWRAEEDNQIEITHNGYDSGIMYVNRITPENDVYTIIASSLPCKAREKGYRSFYKKSIEEIMRQCAMESNMDFSIYGIDEKIIIPYIERDNEGCAAFLDRLLVLEGATLKCVNGKYSAIGITYAQKREAIQTVTLEATQEGINYMQNGTVYKGVKIITPYGSGSAKDDNVPENHIWYTACGKIPAKSNIQASRWARGKLLDLNRKCEKLVMQTEFNPGLTALIRIDVDSSTKTAGQWLIQDVEHDLINLKTTATMHRCIWSIN</sequence>
<name>A0A8S5QF08_9CAUD</name>
<reference evidence="1" key="1">
    <citation type="journal article" date="2021" name="Proc. Natl. Acad. Sci. U.S.A.">
        <title>A Catalog of Tens of Thousands of Viruses from Human Metagenomes Reveals Hidden Associations with Chronic Diseases.</title>
        <authorList>
            <person name="Tisza M.J."/>
            <person name="Buck C.B."/>
        </authorList>
    </citation>
    <scope>NUCLEOTIDE SEQUENCE</scope>
    <source>
        <strain evidence="1">CtqPn17</strain>
    </source>
</reference>
<dbReference type="EMBL" id="BK015642">
    <property type="protein sequence ID" value="DAE17538.1"/>
    <property type="molecule type" value="Genomic_DNA"/>
</dbReference>
<evidence type="ECO:0000313" key="1">
    <source>
        <dbReference type="EMBL" id="DAE17538.1"/>
    </source>
</evidence>
<proteinExistence type="predicted"/>
<protein>
    <submittedName>
        <fullName evidence="1">Tail protein</fullName>
    </submittedName>
</protein>